<evidence type="ECO:0000313" key="1">
    <source>
        <dbReference type="EMBL" id="PEN09242.1"/>
    </source>
</evidence>
<organism evidence="1 2">
    <name type="scientific">Longimonas halophila</name>
    <dbReference type="NCBI Taxonomy" id="1469170"/>
    <lineage>
        <taxon>Bacteria</taxon>
        <taxon>Pseudomonadati</taxon>
        <taxon>Rhodothermota</taxon>
        <taxon>Rhodothermia</taxon>
        <taxon>Rhodothermales</taxon>
        <taxon>Salisaetaceae</taxon>
        <taxon>Longimonas</taxon>
    </lineage>
</organism>
<proteinExistence type="predicted"/>
<reference evidence="1 2" key="1">
    <citation type="submission" date="2017-10" db="EMBL/GenBank/DDBJ databases">
        <title>Draft genome of Longimonas halophila.</title>
        <authorList>
            <person name="Goh K.M."/>
            <person name="Shamsir M.S."/>
            <person name="Lim S.W."/>
        </authorList>
    </citation>
    <scope>NUCLEOTIDE SEQUENCE [LARGE SCALE GENOMIC DNA]</scope>
    <source>
        <strain evidence="1 2">KCTC 42399</strain>
    </source>
</reference>
<dbReference type="EMBL" id="PDEP01000001">
    <property type="protein sequence ID" value="PEN09242.1"/>
    <property type="molecule type" value="Genomic_DNA"/>
</dbReference>
<dbReference type="SUPFAM" id="SSF52540">
    <property type="entry name" value="P-loop containing nucleoside triphosphate hydrolases"/>
    <property type="match status" value="1"/>
</dbReference>
<evidence type="ECO:0008006" key="3">
    <source>
        <dbReference type="Google" id="ProtNLM"/>
    </source>
</evidence>
<sequence length="328" mass="38092">MINVGTRHIKNWIFVTGSIRSGTTFLADILSTPLSVDYIHEPFNVRCGMPGMEKRYQYIAETLETDTMQMLDRQFERLKQYDFALQTSYYPNDPSHLKLIKKVVGSRGPFFLRLAKANYLHRHCIVKDPTAPLVARHLHTAYQFKPVVIIRHPASLVASFERVSWWPETQKLLSQDAFVRDYLTEQDLANYNSYDHSSLTDACFHWLFTYRTLLQWANAFEWPVVTHEELCASPVETFGALYDTLGLPWSSYVERKIHRKTHGGNSPEAKQGRVQDFSRDSAQIFEMRRDSLSPSQRQTIFDITQEVALQCYSRKSFNLNAPLETSHE</sequence>
<dbReference type="AlphaFoldDB" id="A0A2H3NQ90"/>
<accession>A0A2H3NQ90</accession>
<name>A0A2H3NQ90_9BACT</name>
<keyword evidence="2" id="KW-1185">Reference proteome</keyword>
<evidence type="ECO:0000313" key="2">
    <source>
        <dbReference type="Proteomes" id="UP000221024"/>
    </source>
</evidence>
<dbReference type="InterPro" id="IPR027417">
    <property type="entry name" value="P-loop_NTPase"/>
</dbReference>
<protein>
    <recommendedName>
        <fullName evidence="3">Sulfotransferase family protein</fullName>
    </recommendedName>
</protein>
<dbReference type="Pfam" id="PF13469">
    <property type="entry name" value="Sulfotransfer_3"/>
    <property type="match status" value="1"/>
</dbReference>
<dbReference type="Gene3D" id="3.40.50.300">
    <property type="entry name" value="P-loop containing nucleotide triphosphate hydrolases"/>
    <property type="match status" value="1"/>
</dbReference>
<comment type="caution">
    <text evidence="1">The sequence shown here is derived from an EMBL/GenBank/DDBJ whole genome shotgun (WGS) entry which is preliminary data.</text>
</comment>
<gene>
    <name evidence="1" type="ORF">CRI93_00490</name>
</gene>
<dbReference type="Proteomes" id="UP000221024">
    <property type="component" value="Unassembled WGS sequence"/>
</dbReference>